<evidence type="ECO:0000256" key="5">
    <source>
        <dbReference type="ARBA" id="ARBA00022801"/>
    </source>
</evidence>
<dbReference type="InterPro" id="IPR038765">
    <property type="entry name" value="Papain-like_cys_pep_sf"/>
</dbReference>
<comment type="caution">
    <text evidence="10">The sequence shown here is derived from an EMBL/GenBank/DDBJ whole genome shotgun (WGS) entry which is preliminary data.</text>
</comment>
<evidence type="ECO:0000256" key="4">
    <source>
        <dbReference type="ARBA" id="ARBA00022737"/>
    </source>
</evidence>
<keyword evidence="6" id="KW-0788">Thiol protease</keyword>
<dbReference type="InterPro" id="IPR018392">
    <property type="entry name" value="LysM"/>
</dbReference>
<evidence type="ECO:0000256" key="2">
    <source>
        <dbReference type="ARBA" id="ARBA00022670"/>
    </source>
</evidence>
<keyword evidence="2" id="KW-0645">Protease</keyword>
<feature type="domain" description="NlpC/P60" evidence="9">
    <location>
        <begin position="285"/>
        <end position="408"/>
    </location>
</feature>
<protein>
    <recommendedName>
        <fullName evidence="12">Peptidoglycan endopeptidase</fullName>
    </recommendedName>
</protein>
<dbReference type="AlphaFoldDB" id="A0A263BUS8"/>
<evidence type="ECO:0000256" key="1">
    <source>
        <dbReference type="ARBA" id="ARBA00007074"/>
    </source>
</evidence>
<feature type="domain" description="LysM" evidence="8">
    <location>
        <begin position="119"/>
        <end position="162"/>
    </location>
</feature>
<reference evidence="11" key="1">
    <citation type="submission" date="2017-08" db="EMBL/GenBank/DDBJ databases">
        <authorList>
            <person name="Huang Z."/>
        </authorList>
    </citation>
    <scope>NUCLEOTIDE SEQUENCE [LARGE SCALE GENOMIC DNA]</scope>
    <source>
        <strain evidence="11">SA5d-4</strain>
    </source>
</reference>
<keyword evidence="4" id="KW-0677">Repeat</keyword>
<gene>
    <name evidence="10" type="ORF">CIB95_07035</name>
</gene>
<dbReference type="Pfam" id="PF00877">
    <property type="entry name" value="NLPC_P60"/>
    <property type="match status" value="1"/>
</dbReference>
<dbReference type="Gene3D" id="3.90.1720.10">
    <property type="entry name" value="endopeptidase domain like (from Nostoc punctiforme)"/>
    <property type="match status" value="1"/>
</dbReference>
<evidence type="ECO:0000256" key="6">
    <source>
        <dbReference type="ARBA" id="ARBA00022807"/>
    </source>
</evidence>
<dbReference type="EMBL" id="NPIA01000003">
    <property type="protein sequence ID" value="OZM57503.1"/>
    <property type="molecule type" value="Genomic_DNA"/>
</dbReference>
<dbReference type="Gene3D" id="3.10.350.10">
    <property type="entry name" value="LysM domain"/>
    <property type="match status" value="4"/>
</dbReference>
<name>A0A263BUS8_9BACI</name>
<sequence length="408" mass="43309">MAEFSKELGSYPDDNLTFNQKVSSYIKECFPNLKVNTVKVMVGGILISTLPFTGVFNSTSVEAAATSASTYTVQSGDSLYRIANEFNTSVAEIKNANNLSSDLIRIGQTLQVPSTVNASNYVVQSGDSLSVIAQRNDTTVSAIKSVNGLTSDTIYVGQTLEIPSAATIANSNYVVQSGDSLSVIASKYGTTVQQIKSANGLSSDVIYVGQTLKVPSGAESAEVQSTTYNVVSGDSLSEIANRFNVSVSQIKATNGLSSDVIYVGQTLKIPGSSSAPSVVEQSDRINVINNLLTDANNYIGTPYVWGGSTPSGFDCSGFVYFMQNKHGIDIPRTTSGNLYKMGTPVSYGDLQPGDLVFFGVNEPGVVSHVGFYQGDGNFISATSSKGIASVSMDNSYWSQYYMGAKRVY</sequence>
<evidence type="ECO:0008006" key="12">
    <source>
        <dbReference type="Google" id="ProtNLM"/>
    </source>
</evidence>
<evidence type="ECO:0000259" key="8">
    <source>
        <dbReference type="PROSITE" id="PS51782"/>
    </source>
</evidence>
<dbReference type="GO" id="GO:0006508">
    <property type="term" value="P:proteolysis"/>
    <property type="evidence" value="ECO:0007669"/>
    <property type="project" value="UniProtKB-KW"/>
</dbReference>
<dbReference type="InterPro" id="IPR000064">
    <property type="entry name" value="NLP_P60_dom"/>
</dbReference>
<feature type="domain" description="LysM" evidence="8">
    <location>
        <begin position="226"/>
        <end position="269"/>
    </location>
</feature>
<reference evidence="10 11" key="2">
    <citation type="submission" date="2017-09" db="EMBL/GenBank/DDBJ databases">
        <title>Bacillus patelloidae sp. nov., isolated from the intestinal tract of a marine limpet.</title>
        <authorList>
            <person name="Liu R."/>
            <person name="Dong C."/>
            <person name="Shao Z."/>
        </authorList>
    </citation>
    <scope>NUCLEOTIDE SEQUENCE [LARGE SCALE GENOMIC DNA]</scope>
    <source>
        <strain evidence="10 11">SA5d-4</strain>
    </source>
</reference>
<dbReference type="SMART" id="SM00257">
    <property type="entry name" value="LysM"/>
    <property type="match status" value="4"/>
</dbReference>
<keyword evidence="5" id="KW-0378">Hydrolase</keyword>
<dbReference type="CDD" id="cd00118">
    <property type="entry name" value="LysM"/>
    <property type="match status" value="4"/>
</dbReference>
<proteinExistence type="inferred from homology"/>
<dbReference type="GO" id="GO:0008932">
    <property type="term" value="F:lytic endotransglycosylase activity"/>
    <property type="evidence" value="ECO:0007669"/>
    <property type="project" value="TreeGrafter"/>
</dbReference>
<feature type="domain" description="LysM" evidence="8">
    <location>
        <begin position="171"/>
        <end position="214"/>
    </location>
</feature>
<keyword evidence="11" id="KW-1185">Reference proteome</keyword>
<dbReference type="Proteomes" id="UP000217083">
    <property type="component" value="Unassembled WGS sequence"/>
</dbReference>
<dbReference type="PROSITE" id="PS51935">
    <property type="entry name" value="NLPC_P60"/>
    <property type="match status" value="1"/>
</dbReference>
<accession>A0A263BUS8</accession>
<dbReference type="SUPFAM" id="SSF54106">
    <property type="entry name" value="LysM domain"/>
    <property type="match status" value="4"/>
</dbReference>
<dbReference type="SUPFAM" id="SSF54001">
    <property type="entry name" value="Cysteine proteinases"/>
    <property type="match status" value="1"/>
</dbReference>
<feature type="domain" description="LysM" evidence="8">
    <location>
        <begin position="69"/>
        <end position="112"/>
    </location>
</feature>
<evidence type="ECO:0000313" key="11">
    <source>
        <dbReference type="Proteomes" id="UP000217083"/>
    </source>
</evidence>
<dbReference type="InterPro" id="IPR036779">
    <property type="entry name" value="LysM_dom_sf"/>
</dbReference>
<keyword evidence="3" id="KW-0732">Signal</keyword>
<organism evidence="10 11">
    <name type="scientific">Lottiidibacillus patelloidae</name>
    <dbReference type="NCBI Taxonomy" id="2670334"/>
    <lineage>
        <taxon>Bacteria</taxon>
        <taxon>Bacillati</taxon>
        <taxon>Bacillota</taxon>
        <taxon>Bacilli</taxon>
        <taxon>Bacillales</taxon>
        <taxon>Bacillaceae</taxon>
        <taxon>Lottiidibacillus</taxon>
    </lineage>
</organism>
<evidence type="ECO:0000256" key="3">
    <source>
        <dbReference type="ARBA" id="ARBA00022729"/>
    </source>
</evidence>
<dbReference type="GO" id="GO:0008234">
    <property type="term" value="F:cysteine-type peptidase activity"/>
    <property type="evidence" value="ECO:0007669"/>
    <property type="project" value="UniProtKB-KW"/>
</dbReference>
<evidence type="ECO:0000259" key="9">
    <source>
        <dbReference type="PROSITE" id="PS51935"/>
    </source>
</evidence>
<comment type="similarity">
    <text evidence="1">Belongs to the peptidase C40 family.</text>
</comment>
<evidence type="ECO:0000256" key="7">
    <source>
        <dbReference type="ARBA" id="ARBA00023316"/>
    </source>
</evidence>
<dbReference type="Pfam" id="PF01476">
    <property type="entry name" value="LysM"/>
    <property type="match status" value="4"/>
</dbReference>
<dbReference type="PROSITE" id="PS51782">
    <property type="entry name" value="LYSM"/>
    <property type="match status" value="4"/>
</dbReference>
<dbReference type="PANTHER" id="PTHR33734:SF22">
    <property type="entry name" value="MEMBRANE-BOUND LYTIC MUREIN TRANSGLYCOSYLASE D"/>
    <property type="match status" value="1"/>
</dbReference>
<dbReference type="GO" id="GO:0071555">
    <property type="term" value="P:cell wall organization"/>
    <property type="evidence" value="ECO:0007669"/>
    <property type="project" value="UniProtKB-KW"/>
</dbReference>
<evidence type="ECO:0000313" key="10">
    <source>
        <dbReference type="EMBL" id="OZM57503.1"/>
    </source>
</evidence>
<keyword evidence="7" id="KW-0961">Cell wall biogenesis/degradation</keyword>
<dbReference type="PANTHER" id="PTHR33734">
    <property type="entry name" value="LYSM DOMAIN-CONTAINING GPI-ANCHORED PROTEIN 2"/>
    <property type="match status" value="1"/>
</dbReference>